<dbReference type="EMBL" id="BRYB01006455">
    <property type="protein sequence ID" value="GMI58044.1"/>
    <property type="molecule type" value="Genomic_DNA"/>
</dbReference>
<dbReference type="PANTHER" id="PTHR42748">
    <property type="entry name" value="NITROGEN METABOLITE REPRESSION PROTEIN NMRA FAMILY MEMBER"/>
    <property type="match status" value="1"/>
</dbReference>
<keyword evidence="2" id="KW-0521">NADP</keyword>
<accession>A0ABQ6NDK7</accession>
<proteinExistence type="inferred from homology"/>
<protein>
    <recommendedName>
        <fullName evidence="3">NmrA-like domain-containing protein</fullName>
    </recommendedName>
</protein>
<evidence type="ECO:0000259" key="3">
    <source>
        <dbReference type="Pfam" id="PF05368"/>
    </source>
</evidence>
<reference evidence="4 5" key="1">
    <citation type="journal article" date="2023" name="Commun. Biol.">
        <title>Genome analysis of Parmales, the sister group of diatoms, reveals the evolutionary specialization of diatoms from phago-mixotrophs to photoautotrophs.</title>
        <authorList>
            <person name="Ban H."/>
            <person name="Sato S."/>
            <person name="Yoshikawa S."/>
            <person name="Yamada K."/>
            <person name="Nakamura Y."/>
            <person name="Ichinomiya M."/>
            <person name="Sato N."/>
            <person name="Blanc-Mathieu R."/>
            <person name="Endo H."/>
            <person name="Kuwata A."/>
            <person name="Ogata H."/>
        </authorList>
    </citation>
    <scope>NUCLEOTIDE SEQUENCE [LARGE SCALE GENOMIC DNA]</scope>
</reference>
<evidence type="ECO:0000313" key="5">
    <source>
        <dbReference type="Proteomes" id="UP001165060"/>
    </source>
</evidence>
<gene>
    <name evidence="4" type="ORF">TeGR_g9214</name>
</gene>
<dbReference type="SUPFAM" id="SSF51735">
    <property type="entry name" value="NAD(P)-binding Rossmann-fold domains"/>
    <property type="match status" value="1"/>
</dbReference>
<evidence type="ECO:0000256" key="1">
    <source>
        <dbReference type="ARBA" id="ARBA00006328"/>
    </source>
</evidence>
<organism evidence="4 5">
    <name type="scientific">Tetraparma gracilis</name>
    <dbReference type="NCBI Taxonomy" id="2962635"/>
    <lineage>
        <taxon>Eukaryota</taxon>
        <taxon>Sar</taxon>
        <taxon>Stramenopiles</taxon>
        <taxon>Ochrophyta</taxon>
        <taxon>Bolidophyceae</taxon>
        <taxon>Parmales</taxon>
        <taxon>Triparmaceae</taxon>
        <taxon>Tetraparma</taxon>
    </lineage>
</organism>
<dbReference type="InterPro" id="IPR008030">
    <property type="entry name" value="NmrA-like"/>
</dbReference>
<name>A0ABQ6NDK7_9STRA</name>
<dbReference type="Gene3D" id="3.90.25.10">
    <property type="entry name" value="UDP-galactose 4-epimerase, domain 1"/>
    <property type="match status" value="1"/>
</dbReference>
<keyword evidence="5" id="KW-1185">Reference proteome</keyword>
<dbReference type="InterPro" id="IPR051164">
    <property type="entry name" value="NmrA-like_oxidored"/>
</dbReference>
<dbReference type="Pfam" id="PF05368">
    <property type="entry name" value="NmrA"/>
    <property type="match status" value="1"/>
</dbReference>
<dbReference type="Gene3D" id="3.40.50.720">
    <property type="entry name" value="NAD(P)-binding Rossmann-like Domain"/>
    <property type="match status" value="1"/>
</dbReference>
<comment type="similarity">
    <text evidence="1">Belongs to the NmrA-type oxidoreductase family.</text>
</comment>
<sequence length="315" mass="33561">MGRIALFAASSQTGRAAVSTLLGWEGRAPYMHGVRAVFRSEEKAGAMAKEATLRSSNKTRPPEAELSFASGFDAYDPPSKLAEAFSDSDVAILVTPHDPSRGFADDAMLQKNMMDAAVSGGVKHIVSVGSWTVRDAEHVPLLAARFAAPEEHLDTLGVGWTSIRAGFFNPNLANLFGSLRTSDEIRFPAECAFAPCDPRDVGRVAATVAADVASKRGDHSGATYDVSGPELFTVADMAEVFAQALERPNICLAPTNVEEHAGTMPSPALEELLLHMGRKGASAVPFAPGAVKELTGEDAVSLYEWIKANKDLFKR</sequence>
<feature type="domain" description="NmrA-like" evidence="3">
    <location>
        <begin position="3"/>
        <end position="247"/>
    </location>
</feature>
<dbReference type="PANTHER" id="PTHR42748:SF18">
    <property type="entry name" value="NMRA-LIKE DOMAIN-CONTAINING PROTEIN"/>
    <property type="match status" value="1"/>
</dbReference>
<dbReference type="Proteomes" id="UP001165060">
    <property type="component" value="Unassembled WGS sequence"/>
</dbReference>
<evidence type="ECO:0000313" key="4">
    <source>
        <dbReference type="EMBL" id="GMI58044.1"/>
    </source>
</evidence>
<evidence type="ECO:0000256" key="2">
    <source>
        <dbReference type="ARBA" id="ARBA00022857"/>
    </source>
</evidence>
<comment type="caution">
    <text evidence="4">The sequence shown here is derived from an EMBL/GenBank/DDBJ whole genome shotgun (WGS) entry which is preliminary data.</text>
</comment>
<dbReference type="InterPro" id="IPR036291">
    <property type="entry name" value="NAD(P)-bd_dom_sf"/>
</dbReference>